<dbReference type="EMBL" id="CACSLK010034050">
    <property type="protein sequence ID" value="CAA0840889.1"/>
    <property type="molecule type" value="Genomic_DNA"/>
</dbReference>
<evidence type="ECO:0000313" key="2">
    <source>
        <dbReference type="Proteomes" id="UP001153555"/>
    </source>
</evidence>
<dbReference type="AlphaFoldDB" id="A0A9N7NY04"/>
<dbReference type="OrthoDB" id="5357220at2759"/>
<keyword evidence="2" id="KW-1185">Reference proteome</keyword>
<organism evidence="1 2">
    <name type="scientific">Striga hermonthica</name>
    <name type="common">Purple witchweed</name>
    <name type="synonym">Buchnera hermonthica</name>
    <dbReference type="NCBI Taxonomy" id="68872"/>
    <lineage>
        <taxon>Eukaryota</taxon>
        <taxon>Viridiplantae</taxon>
        <taxon>Streptophyta</taxon>
        <taxon>Embryophyta</taxon>
        <taxon>Tracheophyta</taxon>
        <taxon>Spermatophyta</taxon>
        <taxon>Magnoliopsida</taxon>
        <taxon>eudicotyledons</taxon>
        <taxon>Gunneridae</taxon>
        <taxon>Pentapetalae</taxon>
        <taxon>asterids</taxon>
        <taxon>lamiids</taxon>
        <taxon>Lamiales</taxon>
        <taxon>Orobanchaceae</taxon>
        <taxon>Buchnereae</taxon>
        <taxon>Striga</taxon>
    </lineage>
</organism>
<sequence>MYLKKAFWSESSPEAGTASPIIESIKTLERQRLYRELTLSIRAGLREARAEFSFLRIRGLRSLLKFLQSVAQSEATIDLFHHSQSIPQLQGMYDSDLFDFFQSRESGVESRGEGNLGLARAENQGIGVARCLCCEKQVGCEEAEAAEFLLSSGCGGGVKAWRLQWRAWRMVEPVRI</sequence>
<protein>
    <submittedName>
        <fullName evidence="1">Binding</fullName>
    </submittedName>
</protein>
<proteinExistence type="predicted"/>
<dbReference type="PANTHER" id="PTHR34065:SF1">
    <property type="entry name" value="CELL DIVISION CONTROL PROTEIN 14"/>
    <property type="match status" value="1"/>
</dbReference>
<reference evidence="1" key="1">
    <citation type="submission" date="2019-12" db="EMBL/GenBank/DDBJ databases">
        <authorList>
            <person name="Scholes J."/>
        </authorList>
    </citation>
    <scope>NUCLEOTIDE SEQUENCE</scope>
</reference>
<dbReference type="Proteomes" id="UP001153555">
    <property type="component" value="Unassembled WGS sequence"/>
</dbReference>
<dbReference type="PANTHER" id="PTHR34065">
    <property type="entry name" value="CELL DIVISION CONTROL PROTEIN 14"/>
    <property type="match status" value="1"/>
</dbReference>
<name>A0A9N7NY04_STRHE</name>
<gene>
    <name evidence="1" type="ORF">SHERM_06924</name>
</gene>
<evidence type="ECO:0000313" key="1">
    <source>
        <dbReference type="EMBL" id="CAA0840889.1"/>
    </source>
</evidence>
<dbReference type="InterPro" id="IPR012535">
    <property type="entry name" value="Cell_div_Cdc14"/>
</dbReference>
<comment type="caution">
    <text evidence="1">The sequence shown here is derived from an EMBL/GenBank/DDBJ whole genome shotgun (WGS) entry which is preliminary data.</text>
</comment>
<accession>A0A9N7NY04</accession>